<dbReference type="SUPFAM" id="SSF48452">
    <property type="entry name" value="TPR-like"/>
    <property type="match status" value="1"/>
</dbReference>
<evidence type="ECO:0000313" key="3">
    <source>
        <dbReference type="EMBL" id="MPA66252.1"/>
    </source>
</evidence>
<dbReference type="SMART" id="SM00028">
    <property type="entry name" value="TPR"/>
    <property type="match status" value="4"/>
</dbReference>
<feature type="repeat" description="TPR" evidence="1">
    <location>
        <begin position="63"/>
        <end position="96"/>
    </location>
</feature>
<gene>
    <name evidence="3" type="ORF">Din_035693</name>
</gene>
<evidence type="ECO:0000256" key="1">
    <source>
        <dbReference type="PROSITE-ProRule" id="PRU00339"/>
    </source>
</evidence>
<dbReference type="PANTHER" id="PTHR47337">
    <property type="entry name" value="TETRATRICOPEPTIDE REPEAT (TPR)-LIKE SUPERFAMILY PROTEIN"/>
    <property type="match status" value="1"/>
</dbReference>
<dbReference type="Gene3D" id="6.10.140.2220">
    <property type="match status" value="1"/>
</dbReference>
<name>A0A5B7BBN2_DAVIN</name>
<dbReference type="InterPro" id="IPR046341">
    <property type="entry name" value="SET_dom_sf"/>
</dbReference>
<feature type="domain" description="SET" evidence="2">
    <location>
        <begin position="225"/>
        <end position="520"/>
    </location>
</feature>
<dbReference type="AlphaFoldDB" id="A0A5B7BBN2"/>
<proteinExistence type="predicted"/>
<keyword evidence="1" id="KW-0802">TPR repeat</keyword>
<dbReference type="EMBL" id="GHES01035693">
    <property type="protein sequence ID" value="MPA66252.1"/>
    <property type="molecule type" value="Transcribed_RNA"/>
</dbReference>
<organism evidence="3">
    <name type="scientific">Davidia involucrata</name>
    <name type="common">Dove tree</name>
    <dbReference type="NCBI Taxonomy" id="16924"/>
    <lineage>
        <taxon>Eukaryota</taxon>
        <taxon>Viridiplantae</taxon>
        <taxon>Streptophyta</taxon>
        <taxon>Embryophyta</taxon>
        <taxon>Tracheophyta</taxon>
        <taxon>Spermatophyta</taxon>
        <taxon>Magnoliopsida</taxon>
        <taxon>eudicotyledons</taxon>
        <taxon>Gunneridae</taxon>
        <taxon>Pentapetalae</taxon>
        <taxon>asterids</taxon>
        <taxon>Cornales</taxon>
        <taxon>Nyssaceae</taxon>
        <taxon>Davidia</taxon>
    </lineage>
</organism>
<protein>
    <submittedName>
        <fullName evidence="3">Putative SET and MYND domain-containing protein 4 isoform X1</fullName>
    </submittedName>
</protein>
<dbReference type="Gene3D" id="1.25.40.10">
    <property type="entry name" value="Tetratricopeptide repeat domain"/>
    <property type="match status" value="2"/>
</dbReference>
<dbReference type="Gene3D" id="2.170.270.10">
    <property type="entry name" value="SET domain"/>
    <property type="match status" value="1"/>
</dbReference>
<dbReference type="PROSITE" id="PS50005">
    <property type="entry name" value="TPR"/>
    <property type="match status" value="1"/>
</dbReference>
<accession>A0A5B7BBN2</accession>
<dbReference type="Gene3D" id="1.10.220.160">
    <property type="match status" value="1"/>
</dbReference>
<dbReference type="InterPro" id="IPR011990">
    <property type="entry name" value="TPR-like_helical_dom_sf"/>
</dbReference>
<dbReference type="SUPFAM" id="SSF82199">
    <property type="entry name" value="SET domain"/>
    <property type="match status" value="1"/>
</dbReference>
<reference evidence="3" key="1">
    <citation type="submission" date="2019-08" db="EMBL/GenBank/DDBJ databases">
        <title>Reference gene set and small RNA set construction with multiple tissues from Davidia involucrata Baill.</title>
        <authorList>
            <person name="Yang H."/>
            <person name="Zhou C."/>
            <person name="Li G."/>
            <person name="Wang J."/>
            <person name="Gao P."/>
            <person name="Wang M."/>
            <person name="Wang R."/>
            <person name="Zhao Y."/>
        </authorList>
    </citation>
    <scope>NUCLEOTIDE SEQUENCE</scope>
    <source>
        <tissue evidence="3">Mixed with DoveR01_LX</tissue>
    </source>
</reference>
<dbReference type="InterPro" id="IPR019734">
    <property type="entry name" value="TPR_rpt"/>
</dbReference>
<sequence length="793" mass="88833">MEKLKSVVPKALKRLITETTPDDLPSSSSSLLDFFLQLPQFHQIVRDLTDPETALCRKNKDAALESKRKGNECFSNGDYPKALNLYSQALRVAPSDADDMDKNLTAMLYVNRASVLHKMGLLEECRRDCNRALVIYPSYAKAWYRRGKANASLENYEDAVCDLNVSMNMEMSLGGKRQIESELKLLLHQYKGTSSSLDKANENNTAFLNEPHQIELHCVSTPTKGRGMASLTDIPQASLIHIEEPYAAIILKHCRDTHCHFCLNELPADTVPCSSCSIPLYCSQQCQIQAGGQKLGKISKNYGIHEKFSGDLEKYIADIMLANVSGSNIECIAEHRHECQGVHWPAILPSEIVLAGRVLVKSIQQQRHYKDVSNLMGTLDLSHNYVQLPPESKLEFHIYSIILLYCLQHSHGSEFPINGVTVSQIVILLSQIKVNSMAIVRMNFLDVYGPLTQSGKFSPAGNALTSNVEQVRVGQAIYSAGSLFNHSCQPNIHAYFLSRTLYIRSTEFVVAGHPLELSYGPQVGQWDCKDRQQFLEDQYSFRCQCSGCSKMNLSDLVLNAFRCVKPNCFGVVLDSCGAKHEKQKINHFLGSPPICSLEPHMQVDKLKSDDINKVARHVFEEIGHTHQIELGYCLNCGSYRDLEASHATVNEAGIYIRRLQDAIVSNEVQANTLSDALRSLDLLRSTLHAYHKKIAEVEDNLAHAFCMVGKLQPAMDHCKASIEILEKLYDPNHIVIGNELVKLSSIQRTLDECTAKETINRVAAIVSRYYGSQADMIFPYLQSLKREAHKLPQ</sequence>
<dbReference type="Pfam" id="PF00856">
    <property type="entry name" value="SET"/>
    <property type="match status" value="1"/>
</dbReference>
<evidence type="ECO:0000259" key="2">
    <source>
        <dbReference type="Pfam" id="PF00856"/>
    </source>
</evidence>
<dbReference type="PANTHER" id="PTHR47337:SF1">
    <property type="entry name" value="TETRATRICOPEPTIDE REPEAT (TPR)-LIKE SUPERFAMILY PROTEIN"/>
    <property type="match status" value="1"/>
</dbReference>
<dbReference type="InterPro" id="IPR001214">
    <property type="entry name" value="SET_dom"/>
</dbReference>